<keyword evidence="3" id="KW-1185">Reference proteome</keyword>
<dbReference type="EMBL" id="MU128914">
    <property type="protein sequence ID" value="KAF9520081.1"/>
    <property type="molecule type" value="Genomic_DNA"/>
</dbReference>
<sequence length="122" mass="13640">MLSQSLVVCSANLSACLNLAHAGIEFQHYPLPTYCGVVTRYYRHALQKDNDDDRDYDDDVITVTVADPTSYDPTQTRSVGDSGPRSTKEHTTPQQCWGVVIRDIIIDRARNGSPLIPLVQYQ</sequence>
<feature type="region of interest" description="Disordered" evidence="1">
    <location>
        <begin position="67"/>
        <end position="94"/>
    </location>
</feature>
<dbReference type="AlphaFoldDB" id="A0A9P6BCB0"/>
<protein>
    <submittedName>
        <fullName evidence="2">Uncharacterized protein</fullName>
    </submittedName>
</protein>
<dbReference type="Proteomes" id="UP000886523">
    <property type="component" value="Unassembled WGS sequence"/>
</dbReference>
<comment type="caution">
    <text evidence="2">The sequence shown here is derived from an EMBL/GenBank/DDBJ whole genome shotgun (WGS) entry which is preliminary data.</text>
</comment>
<organism evidence="2 3">
    <name type="scientific">Hydnum rufescens UP504</name>
    <dbReference type="NCBI Taxonomy" id="1448309"/>
    <lineage>
        <taxon>Eukaryota</taxon>
        <taxon>Fungi</taxon>
        <taxon>Dikarya</taxon>
        <taxon>Basidiomycota</taxon>
        <taxon>Agaricomycotina</taxon>
        <taxon>Agaricomycetes</taxon>
        <taxon>Cantharellales</taxon>
        <taxon>Hydnaceae</taxon>
        <taxon>Hydnum</taxon>
    </lineage>
</organism>
<evidence type="ECO:0000313" key="3">
    <source>
        <dbReference type="Proteomes" id="UP000886523"/>
    </source>
</evidence>
<proteinExistence type="predicted"/>
<gene>
    <name evidence="2" type="ORF">BS47DRAFT_1357802</name>
</gene>
<accession>A0A9P6BCB0</accession>
<evidence type="ECO:0000256" key="1">
    <source>
        <dbReference type="SAM" id="MobiDB-lite"/>
    </source>
</evidence>
<reference evidence="2" key="1">
    <citation type="journal article" date="2020" name="Nat. Commun.">
        <title>Large-scale genome sequencing of mycorrhizal fungi provides insights into the early evolution of symbiotic traits.</title>
        <authorList>
            <person name="Miyauchi S."/>
            <person name="Kiss E."/>
            <person name="Kuo A."/>
            <person name="Drula E."/>
            <person name="Kohler A."/>
            <person name="Sanchez-Garcia M."/>
            <person name="Morin E."/>
            <person name="Andreopoulos B."/>
            <person name="Barry K.W."/>
            <person name="Bonito G."/>
            <person name="Buee M."/>
            <person name="Carver A."/>
            <person name="Chen C."/>
            <person name="Cichocki N."/>
            <person name="Clum A."/>
            <person name="Culley D."/>
            <person name="Crous P.W."/>
            <person name="Fauchery L."/>
            <person name="Girlanda M."/>
            <person name="Hayes R.D."/>
            <person name="Keri Z."/>
            <person name="LaButti K."/>
            <person name="Lipzen A."/>
            <person name="Lombard V."/>
            <person name="Magnuson J."/>
            <person name="Maillard F."/>
            <person name="Murat C."/>
            <person name="Nolan M."/>
            <person name="Ohm R.A."/>
            <person name="Pangilinan J."/>
            <person name="Pereira M.F."/>
            <person name="Perotto S."/>
            <person name="Peter M."/>
            <person name="Pfister S."/>
            <person name="Riley R."/>
            <person name="Sitrit Y."/>
            <person name="Stielow J.B."/>
            <person name="Szollosi G."/>
            <person name="Zifcakova L."/>
            <person name="Stursova M."/>
            <person name="Spatafora J.W."/>
            <person name="Tedersoo L."/>
            <person name="Vaario L.M."/>
            <person name="Yamada A."/>
            <person name="Yan M."/>
            <person name="Wang P."/>
            <person name="Xu J."/>
            <person name="Bruns T."/>
            <person name="Baldrian P."/>
            <person name="Vilgalys R."/>
            <person name="Dunand C."/>
            <person name="Henrissat B."/>
            <person name="Grigoriev I.V."/>
            <person name="Hibbett D."/>
            <person name="Nagy L.G."/>
            <person name="Martin F.M."/>
        </authorList>
    </citation>
    <scope>NUCLEOTIDE SEQUENCE</scope>
    <source>
        <strain evidence="2">UP504</strain>
    </source>
</reference>
<name>A0A9P6BCB0_9AGAM</name>
<evidence type="ECO:0000313" key="2">
    <source>
        <dbReference type="EMBL" id="KAF9520081.1"/>
    </source>
</evidence>